<sequence length="185" mass="20325">MIKKPTKMCAYKHTSSHALDTQTRNNNMWITQRVAPCGNRTCYTLCGCPAATLSVQSKHNIIISGLPARRAGVETGWFVARRQGVSDLLTKNHPFFIPAFLDGTLVNPLDSVLPLRNFRKTEKNPEIFRPTWVSNPSPLARQSHLQPLGQQHTDLSHKELLHAGIQSATRCAAAGCPATAPASFS</sequence>
<evidence type="ECO:0000313" key="1">
    <source>
        <dbReference type="EMBL" id="SOQ38400.1"/>
    </source>
</evidence>
<protein>
    <submittedName>
        <fullName evidence="1">SFRICE_018412</fullName>
    </submittedName>
</protein>
<gene>
    <name evidence="1" type="ORF">SFRICE_018412</name>
</gene>
<organism evidence="1">
    <name type="scientific">Spodoptera frugiperda</name>
    <name type="common">Fall armyworm</name>
    <dbReference type="NCBI Taxonomy" id="7108"/>
    <lineage>
        <taxon>Eukaryota</taxon>
        <taxon>Metazoa</taxon>
        <taxon>Ecdysozoa</taxon>
        <taxon>Arthropoda</taxon>
        <taxon>Hexapoda</taxon>
        <taxon>Insecta</taxon>
        <taxon>Pterygota</taxon>
        <taxon>Neoptera</taxon>
        <taxon>Endopterygota</taxon>
        <taxon>Lepidoptera</taxon>
        <taxon>Glossata</taxon>
        <taxon>Ditrysia</taxon>
        <taxon>Noctuoidea</taxon>
        <taxon>Noctuidae</taxon>
        <taxon>Amphipyrinae</taxon>
        <taxon>Spodoptera</taxon>
    </lineage>
</organism>
<dbReference type="EMBL" id="ODYU01001759">
    <property type="protein sequence ID" value="SOQ38400.1"/>
    <property type="molecule type" value="Genomic_DNA"/>
</dbReference>
<proteinExistence type="predicted"/>
<name>A0A2H1VC28_SPOFR</name>
<dbReference type="AlphaFoldDB" id="A0A2H1VC28"/>
<reference evidence="1" key="1">
    <citation type="submission" date="2016-07" db="EMBL/GenBank/DDBJ databases">
        <authorList>
            <person name="Bretaudeau A."/>
        </authorList>
    </citation>
    <scope>NUCLEOTIDE SEQUENCE</scope>
    <source>
        <strain evidence="1">Rice</strain>
        <tissue evidence="1">Whole body</tissue>
    </source>
</reference>
<accession>A0A2H1VC28</accession>